<dbReference type="InterPro" id="IPR028061">
    <property type="entry name" value="Fis1_TPR_C"/>
</dbReference>
<keyword evidence="5 8" id="KW-1133">Transmembrane helix</keyword>
<keyword evidence="3 8" id="KW-0812">Transmembrane</keyword>
<feature type="transmembrane region" description="Helical" evidence="8">
    <location>
        <begin position="131"/>
        <end position="153"/>
    </location>
</feature>
<dbReference type="GO" id="GO:0005778">
    <property type="term" value="C:peroxisomal membrane"/>
    <property type="evidence" value="ECO:0007669"/>
    <property type="project" value="TreeGrafter"/>
</dbReference>
<proteinExistence type="inferred from homology"/>
<dbReference type="CDD" id="cd12212">
    <property type="entry name" value="Fis1"/>
    <property type="match status" value="1"/>
</dbReference>
<keyword evidence="6" id="KW-0496">Mitochondrion</keyword>
<reference evidence="9 10" key="1">
    <citation type="journal article" date="2023" name="Nat. Commun.">
        <title>Origin of minicircular mitochondrial genomes in red algae.</title>
        <authorList>
            <person name="Lee Y."/>
            <person name="Cho C.H."/>
            <person name="Lee Y.M."/>
            <person name="Park S.I."/>
            <person name="Yang J.H."/>
            <person name="West J.A."/>
            <person name="Bhattacharya D."/>
            <person name="Yoon H.S."/>
        </authorList>
    </citation>
    <scope>NUCLEOTIDE SEQUENCE [LARGE SCALE GENOMIC DNA]</scope>
    <source>
        <strain evidence="9 10">CCMP1338</strain>
        <tissue evidence="9">Whole cell</tissue>
    </source>
</reference>
<evidence type="ECO:0000256" key="6">
    <source>
        <dbReference type="ARBA" id="ARBA00023128"/>
    </source>
</evidence>
<dbReference type="InterPro" id="IPR016543">
    <property type="entry name" value="Fis1"/>
</dbReference>
<gene>
    <name evidence="9" type="ORF">NDN08_008251</name>
</gene>
<evidence type="ECO:0000313" key="10">
    <source>
        <dbReference type="Proteomes" id="UP001157974"/>
    </source>
</evidence>
<sequence length="163" mass="18654">MSSRLQEDRLGRSVDSAELLHELQEYEDLHLKEMAKTTQSSKTKFNYAWALVRSSNLQQIKRGTLMLHGLLEDDYDEESCLFYIAVGYMRQNNPEGSKHYLQRLLEAFPDSRHALSFMDILDDSIQQKGSYGMGTVVTLASALATVSLAYTYYIKGYHILSIE</sequence>
<evidence type="ECO:0000256" key="5">
    <source>
        <dbReference type="ARBA" id="ARBA00022989"/>
    </source>
</evidence>
<comment type="caution">
    <text evidence="9">The sequence shown here is derived from an EMBL/GenBank/DDBJ whole genome shotgun (WGS) entry which is preliminary data.</text>
</comment>
<dbReference type="Pfam" id="PF14853">
    <property type="entry name" value="Fis1_TPR_C"/>
    <property type="match status" value="1"/>
</dbReference>
<dbReference type="PANTHER" id="PTHR13247">
    <property type="entry name" value="TETRATRICOPEPTIDE REPEAT PROTEIN 11 TPR REPEAT PROTEIN 11"/>
    <property type="match status" value="1"/>
</dbReference>
<evidence type="ECO:0000256" key="7">
    <source>
        <dbReference type="ARBA" id="ARBA00023136"/>
    </source>
</evidence>
<dbReference type="GO" id="GO:0005741">
    <property type="term" value="C:mitochondrial outer membrane"/>
    <property type="evidence" value="ECO:0007669"/>
    <property type="project" value="UniProtKB-SubCell"/>
</dbReference>
<keyword evidence="10" id="KW-1185">Reference proteome</keyword>
<evidence type="ECO:0000256" key="3">
    <source>
        <dbReference type="ARBA" id="ARBA00022692"/>
    </source>
</evidence>
<dbReference type="EMBL" id="JAMWBK010000002">
    <property type="protein sequence ID" value="KAJ8908157.1"/>
    <property type="molecule type" value="Genomic_DNA"/>
</dbReference>
<dbReference type="InterPro" id="IPR033745">
    <property type="entry name" value="Fis1_cytosol"/>
</dbReference>
<keyword evidence="7 8" id="KW-0472">Membrane</keyword>
<dbReference type="GO" id="GO:0000266">
    <property type="term" value="P:mitochondrial fission"/>
    <property type="evidence" value="ECO:0007669"/>
    <property type="project" value="InterPro"/>
</dbReference>
<comment type="similarity">
    <text evidence="2">Belongs to the FIS1 family.</text>
</comment>
<evidence type="ECO:0000256" key="4">
    <source>
        <dbReference type="ARBA" id="ARBA00022787"/>
    </source>
</evidence>
<dbReference type="Proteomes" id="UP001157974">
    <property type="component" value="Unassembled WGS sequence"/>
</dbReference>
<dbReference type="GO" id="GO:0000422">
    <property type="term" value="P:autophagy of mitochondrion"/>
    <property type="evidence" value="ECO:0007669"/>
    <property type="project" value="TreeGrafter"/>
</dbReference>
<dbReference type="AlphaFoldDB" id="A0AAV8V414"/>
<evidence type="ECO:0008006" key="11">
    <source>
        <dbReference type="Google" id="ProtNLM"/>
    </source>
</evidence>
<dbReference type="InterPro" id="IPR028058">
    <property type="entry name" value="Fis1_TPR_N"/>
</dbReference>
<comment type="subcellular location">
    <subcellularLocation>
        <location evidence="1">Mitochondrion outer membrane</location>
        <topology evidence="1">Single-pass membrane protein</topology>
    </subcellularLocation>
</comment>
<dbReference type="SUPFAM" id="SSF48452">
    <property type="entry name" value="TPR-like"/>
    <property type="match status" value="1"/>
</dbReference>
<evidence type="ECO:0000256" key="1">
    <source>
        <dbReference type="ARBA" id="ARBA00004572"/>
    </source>
</evidence>
<dbReference type="PANTHER" id="PTHR13247:SF0">
    <property type="entry name" value="MITOCHONDRIAL FISSION 1 PROTEIN"/>
    <property type="match status" value="1"/>
</dbReference>
<organism evidence="9 10">
    <name type="scientific">Rhodosorus marinus</name>
    <dbReference type="NCBI Taxonomy" id="101924"/>
    <lineage>
        <taxon>Eukaryota</taxon>
        <taxon>Rhodophyta</taxon>
        <taxon>Stylonematophyceae</taxon>
        <taxon>Stylonematales</taxon>
        <taxon>Stylonemataceae</taxon>
        <taxon>Rhodosorus</taxon>
    </lineage>
</organism>
<keyword evidence="4" id="KW-1000">Mitochondrion outer membrane</keyword>
<evidence type="ECO:0000256" key="8">
    <source>
        <dbReference type="SAM" id="Phobius"/>
    </source>
</evidence>
<dbReference type="Gene3D" id="1.25.40.10">
    <property type="entry name" value="Tetratricopeptide repeat domain"/>
    <property type="match status" value="1"/>
</dbReference>
<dbReference type="GO" id="GO:0016559">
    <property type="term" value="P:peroxisome fission"/>
    <property type="evidence" value="ECO:0007669"/>
    <property type="project" value="TreeGrafter"/>
</dbReference>
<evidence type="ECO:0000313" key="9">
    <source>
        <dbReference type="EMBL" id="KAJ8908157.1"/>
    </source>
</evidence>
<name>A0AAV8V414_9RHOD</name>
<evidence type="ECO:0000256" key="2">
    <source>
        <dbReference type="ARBA" id="ARBA00008937"/>
    </source>
</evidence>
<dbReference type="Pfam" id="PF14852">
    <property type="entry name" value="Fis1_TPR_N"/>
    <property type="match status" value="1"/>
</dbReference>
<dbReference type="InterPro" id="IPR011990">
    <property type="entry name" value="TPR-like_helical_dom_sf"/>
</dbReference>
<accession>A0AAV8V414</accession>
<protein>
    <recommendedName>
        <fullName evidence="11">Mitochondrial fission 1 protein</fullName>
    </recommendedName>
</protein>